<evidence type="ECO:0000313" key="8">
    <source>
        <dbReference type="Proteomes" id="UP000092714"/>
    </source>
</evidence>
<comment type="similarity">
    <text evidence="1">Belongs to the sigma-70 factor family. ECF subfamily.</text>
</comment>
<accession>A0A173Y8Z3</accession>
<evidence type="ECO:0000259" key="6">
    <source>
        <dbReference type="Pfam" id="PF08281"/>
    </source>
</evidence>
<dbReference type="GO" id="GO:0006352">
    <property type="term" value="P:DNA-templated transcription initiation"/>
    <property type="evidence" value="ECO:0007669"/>
    <property type="project" value="InterPro"/>
</dbReference>
<dbReference type="InterPro" id="IPR007627">
    <property type="entry name" value="RNA_pol_sigma70_r2"/>
</dbReference>
<dbReference type="SUPFAM" id="SSF88946">
    <property type="entry name" value="Sigma2 domain of RNA polymerase sigma factors"/>
    <property type="match status" value="1"/>
</dbReference>
<dbReference type="InterPro" id="IPR013249">
    <property type="entry name" value="RNA_pol_sigma70_r4_t2"/>
</dbReference>
<feature type="domain" description="RNA polymerase sigma factor 70 region 4 type 2" evidence="6">
    <location>
        <begin position="104"/>
        <end position="153"/>
    </location>
</feature>
<dbReference type="Gene3D" id="1.10.10.10">
    <property type="entry name" value="Winged helix-like DNA-binding domain superfamily/Winged helix DNA-binding domain"/>
    <property type="match status" value="1"/>
</dbReference>
<dbReference type="Pfam" id="PF08281">
    <property type="entry name" value="Sigma70_r4_2"/>
    <property type="match status" value="1"/>
</dbReference>
<dbReference type="GO" id="GO:0016987">
    <property type="term" value="F:sigma factor activity"/>
    <property type="evidence" value="ECO:0007669"/>
    <property type="project" value="UniProtKB-KW"/>
</dbReference>
<keyword evidence="8" id="KW-1185">Reference proteome</keyword>
<proteinExistence type="inferred from homology"/>
<dbReference type="NCBIfam" id="TIGR02937">
    <property type="entry name" value="sigma70-ECF"/>
    <property type="match status" value="1"/>
</dbReference>
<dbReference type="GO" id="GO:0003677">
    <property type="term" value="F:DNA binding"/>
    <property type="evidence" value="ECO:0007669"/>
    <property type="project" value="InterPro"/>
</dbReference>
<comment type="caution">
    <text evidence="7">The sequence shown here is derived from an EMBL/GenBank/DDBJ whole genome shotgun (WGS) entry which is preliminary data.</text>
</comment>
<evidence type="ECO:0000256" key="3">
    <source>
        <dbReference type="ARBA" id="ARBA00023082"/>
    </source>
</evidence>
<evidence type="ECO:0000313" key="7">
    <source>
        <dbReference type="EMBL" id="OBY10769.1"/>
    </source>
</evidence>
<dbReference type="InterPro" id="IPR013324">
    <property type="entry name" value="RNA_pol_sigma_r3/r4-like"/>
</dbReference>
<dbReference type="EMBL" id="MAPZ01000019">
    <property type="protein sequence ID" value="OBY10769.1"/>
    <property type="molecule type" value="Genomic_DNA"/>
</dbReference>
<gene>
    <name evidence="7" type="ORF">CP373A1_09695</name>
</gene>
<dbReference type="PANTHER" id="PTHR43133">
    <property type="entry name" value="RNA POLYMERASE ECF-TYPE SIGMA FACTO"/>
    <property type="match status" value="1"/>
</dbReference>
<dbReference type="AlphaFoldDB" id="A0A173Y8Z3"/>
<protein>
    <submittedName>
        <fullName evidence="7">RNA polymerase subunit sigma</fullName>
    </submittedName>
</protein>
<dbReference type="InterPro" id="IPR014284">
    <property type="entry name" value="RNA_pol_sigma-70_dom"/>
</dbReference>
<name>A0A173Y8Z3_9CLOT</name>
<dbReference type="eggNOG" id="COG1595">
    <property type="taxonomic scope" value="Bacteria"/>
</dbReference>
<evidence type="ECO:0000256" key="1">
    <source>
        <dbReference type="ARBA" id="ARBA00010641"/>
    </source>
</evidence>
<keyword evidence="2" id="KW-0805">Transcription regulation</keyword>
<dbReference type="Proteomes" id="UP000092714">
    <property type="component" value="Unassembled WGS sequence"/>
</dbReference>
<dbReference type="SUPFAM" id="SSF88659">
    <property type="entry name" value="Sigma3 and sigma4 domains of RNA polymerase sigma factors"/>
    <property type="match status" value="1"/>
</dbReference>
<reference evidence="7 8" key="1">
    <citation type="submission" date="2016-06" db="EMBL/GenBank/DDBJ databases">
        <authorList>
            <person name="Kjaerup R.B."/>
            <person name="Dalgaard T.S."/>
            <person name="Juul-Madsen H.R."/>
        </authorList>
    </citation>
    <scope>NUCLEOTIDE SEQUENCE [LARGE SCALE GENOMIC DNA]</scope>
    <source>
        <strain evidence="7 8">373-A1</strain>
    </source>
</reference>
<evidence type="ECO:0000256" key="2">
    <source>
        <dbReference type="ARBA" id="ARBA00023015"/>
    </source>
</evidence>
<dbReference type="RefSeq" id="WP_027096857.1">
    <property type="nucleotide sequence ID" value="NZ_CABHIH010000002.1"/>
</dbReference>
<dbReference type="CDD" id="cd06171">
    <property type="entry name" value="Sigma70_r4"/>
    <property type="match status" value="1"/>
</dbReference>
<dbReference type="Gene3D" id="1.10.1740.10">
    <property type="match status" value="1"/>
</dbReference>
<dbReference type="InterPro" id="IPR013325">
    <property type="entry name" value="RNA_pol_sigma_r2"/>
</dbReference>
<dbReference type="InterPro" id="IPR036388">
    <property type="entry name" value="WH-like_DNA-bd_sf"/>
</dbReference>
<dbReference type="PANTHER" id="PTHR43133:SF51">
    <property type="entry name" value="RNA POLYMERASE SIGMA FACTOR"/>
    <property type="match status" value="1"/>
</dbReference>
<keyword evidence="3" id="KW-0731">Sigma factor</keyword>
<keyword evidence="4" id="KW-0804">Transcription</keyword>
<feature type="domain" description="RNA polymerase sigma-70 region 2" evidence="5">
    <location>
        <begin position="18"/>
        <end position="83"/>
    </location>
</feature>
<evidence type="ECO:0000256" key="4">
    <source>
        <dbReference type="ARBA" id="ARBA00023163"/>
    </source>
</evidence>
<dbReference type="GeneID" id="42774695"/>
<evidence type="ECO:0000259" key="5">
    <source>
        <dbReference type="Pfam" id="PF04542"/>
    </source>
</evidence>
<dbReference type="Pfam" id="PF04542">
    <property type="entry name" value="Sigma70_r2"/>
    <property type="match status" value="1"/>
</dbReference>
<sequence length="164" mass="19458">MSIFSSRKREKILENYLESNSDKLYRLAFVYVKNKNESLDILQDSIVKAYKNINKIKDMKALEKWINKILINTALDYLRKRSRIVYCDDIFKNIELIEDNNSELIESVDNLPEDLKTVIILKYFHGYTINEVSEILEISVPTVKNRLHKALNFLRKEFKEGSYE</sequence>
<dbReference type="InterPro" id="IPR039425">
    <property type="entry name" value="RNA_pol_sigma-70-like"/>
</dbReference>
<dbReference type="OrthoDB" id="9782703at2"/>
<organism evidence="7 8">
    <name type="scientific">Clostridium paraputrificum</name>
    <dbReference type="NCBI Taxonomy" id="29363"/>
    <lineage>
        <taxon>Bacteria</taxon>
        <taxon>Bacillati</taxon>
        <taxon>Bacillota</taxon>
        <taxon>Clostridia</taxon>
        <taxon>Eubacteriales</taxon>
        <taxon>Clostridiaceae</taxon>
        <taxon>Clostridium</taxon>
    </lineage>
</organism>